<evidence type="ECO:0000256" key="5">
    <source>
        <dbReference type="ARBA" id="ARBA00022692"/>
    </source>
</evidence>
<dbReference type="PANTHER" id="PTHR19139:SF34">
    <property type="entry name" value="AQUAPORIN-4"/>
    <property type="match status" value="1"/>
</dbReference>
<evidence type="ECO:0000256" key="4">
    <source>
        <dbReference type="ARBA" id="ARBA00022553"/>
    </source>
</evidence>
<evidence type="ECO:0000256" key="1">
    <source>
        <dbReference type="ARBA" id="ARBA00004554"/>
    </source>
</evidence>
<feature type="transmembrane region" description="Helical" evidence="11">
    <location>
        <begin position="58"/>
        <end position="77"/>
    </location>
</feature>
<dbReference type="InterPro" id="IPR000425">
    <property type="entry name" value="MIP"/>
</dbReference>
<keyword evidence="10" id="KW-0813">Transport</keyword>
<gene>
    <name evidence="12" type="primary">LOC115393754</name>
</gene>
<dbReference type="PRINTS" id="PR00783">
    <property type="entry name" value="MINTRINSICP"/>
</dbReference>
<feature type="transmembrane region" description="Helical" evidence="11">
    <location>
        <begin position="118"/>
        <end position="143"/>
    </location>
</feature>
<accession>A0A672GYM9</accession>
<evidence type="ECO:0000256" key="8">
    <source>
        <dbReference type="ARBA" id="ARBA00023136"/>
    </source>
</evidence>
<feature type="transmembrane region" description="Helical" evidence="11">
    <location>
        <begin position="89"/>
        <end position="106"/>
    </location>
</feature>
<comment type="similarity">
    <text evidence="2 10">Belongs to the MIP/aquaporin (TC 1.A.8) family.</text>
</comment>
<dbReference type="SUPFAM" id="SSF81338">
    <property type="entry name" value="Aquaporin-like"/>
    <property type="match status" value="1"/>
</dbReference>
<keyword evidence="5 10" id="KW-0812">Transmembrane</keyword>
<dbReference type="InterPro" id="IPR023277">
    <property type="entry name" value="Aquaporin_8"/>
</dbReference>
<evidence type="ECO:0000256" key="3">
    <source>
        <dbReference type="ARBA" id="ARBA00022475"/>
    </source>
</evidence>
<feature type="transmembrane region" description="Helical" evidence="11">
    <location>
        <begin position="176"/>
        <end position="195"/>
    </location>
</feature>
<dbReference type="InterPro" id="IPR023271">
    <property type="entry name" value="Aquaporin-like"/>
</dbReference>
<organism evidence="12 13">
    <name type="scientific">Salarias fasciatus</name>
    <name type="common">Jewelled blenny</name>
    <name type="synonym">Blennius fasciatus</name>
    <dbReference type="NCBI Taxonomy" id="181472"/>
    <lineage>
        <taxon>Eukaryota</taxon>
        <taxon>Metazoa</taxon>
        <taxon>Chordata</taxon>
        <taxon>Craniata</taxon>
        <taxon>Vertebrata</taxon>
        <taxon>Euteleostomi</taxon>
        <taxon>Actinopterygii</taxon>
        <taxon>Neopterygii</taxon>
        <taxon>Teleostei</taxon>
        <taxon>Neoteleostei</taxon>
        <taxon>Acanthomorphata</taxon>
        <taxon>Ovalentaria</taxon>
        <taxon>Blenniimorphae</taxon>
        <taxon>Blenniiformes</taxon>
        <taxon>Blennioidei</taxon>
        <taxon>Blenniidae</taxon>
        <taxon>Salariinae</taxon>
        <taxon>Salarias</taxon>
    </lineage>
</organism>
<keyword evidence="4" id="KW-0597">Phosphoprotein</keyword>
<dbReference type="Gene3D" id="1.20.1080.10">
    <property type="entry name" value="Glycerol uptake facilitator protein"/>
    <property type="match status" value="1"/>
</dbReference>
<sequence length="279" mass="30030">MMFMAWMQIRSHPRPIQVAASGEDKMEMQGIDSTLLKKGKKPLGAQTPNKFEKFFQPCLAEIIGTMFFVFVGSMSVIENPPGAGRLQPAVVHGLAVAVMVGIMANISGSHFNPPFTVAIYLCGNLEVMMVGPYLICQLIGGVFGAGLSKVSSSNRYYNATGGAYKILQSETQLTRAIFAEVTLTCLLTMVVLLVSRNKKSKTPLGPFLAGSTVIINGLIGGNISGPCLNPVRAFGPAVMTNYWTYHWVYWAGPIGGGVVAAALLRFILGDNNLRVFMKS</sequence>
<evidence type="ECO:0000313" key="12">
    <source>
        <dbReference type="Ensembl" id="ENSSFAP00005023823.1"/>
    </source>
</evidence>
<dbReference type="Proteomes" id="UP000472267">
    <property type="component" value="Chromosome 8"/>
</dbReference>
<keyword evidence="9" id="KW-0325">Glycoprotein</keyword>
<evidence type="ECO:0000313" key="13">
    <source>
        <dbReference type="Proteomes" id="UP000472267"/>
    </source>
</evidence>
<dbReference type="Ensembl" id="ENSSFAT00005024788.1">
    <property type="protein sequence ID" value="ENSSFAP00005023823.1"/>
    <property type="gene ID" value="ENSSFAG00005011816.1"/>
</dbReference>
<evidence type="ECO:0000256" key="9">
    <source>
        <dbReference type="ARBA" id="ARBA00023180"/>
    </source>
</evidence>
<feature type="transmembrane region" description="Helical" evidence="11">
    <location>
        <begin position="245"/>
        <end position="268"/>
    </location>
</feature>
<dbReference type="GO" id="GO:0015250">
    <property type="term" value="F:water channel activity"/>
    <property type="evidence" value="ECO:0007669"/>
    <property type="project" value="TreeGrafter"/>
</dbReference>
<evidence type="ECO:0000256" key="11">
    <source>
        <dbReference type="SAM" id="Phobius"/>
    </source>
</evidence>
<evidence type="ECO:0000256" key="10">
    <source>
        <dbReference type="RuleBase" id="RU000477"/>
    </source>
</evidence>
<dbReference type="Pfam" id="PF00230">
    <property type="entry name" value="MIP"/>
    <property type="match status" value="1"/>
</dbReference>
<feature type="transmembrane region" description="Helical" evidence="11">
    <location>
        <begin position="207"/>
        <end position="225"/>
    </location>
</feature>
<protein>
    <submittedName>
        <fullName evidence="12">Aquaporin-8-like</fullName>
    </submittedName>
</protein>
<keyword evidence="3" id="KW-1003">Cell membrane</keyword>
<dbReference type="InParanoid" id="A0A672GYM9"/>
<dbReference type="OMA" id="GTMQANV"/>
<keyword evidence="8 11" id="KW-0472">Membrane</keyword>
<reference evidence="12" key="1">
    <citation type="submission" date="2019-06" db="EMBL/GenBank/DDBJ databases">
        <authorList>
            <consortium name="Wellcome Sanger Institute Data Sharing"/>
        </authorList>
    </citation>
    <scope>NUCLEOTIDE SEQUENCE [LARGE SCALE GENOMIC DNA]</scope>
</reference>
<evidence type="ECO:0000256" key="2">
    <source>
        <dbReference type="ARBA" id="ARBA00006175"/>
    </source>
</evidence>
<dbReference type="PANTHER" id="PTHR19139">
    <property type="entry name" value="AQUAPORIN TRANSPORTER"/>
    <property type="match status" value="1"/>
</dbReference>
<keyword evidence="13" id="KW-1185">Reference proteome</keyword>
<reference evidence="12" key="2">
    <citation type="submission" date="2025-08" db="UniProtKB">
        <authorList>
            <consortium name="Ensembl"/>
        </authorList>
    </citation>
    <scope>IDENTIFICATION</scope>
</reference>
<evidence type="ECO:0000256" key="7">
    <source>
        <dbReference type="ARBA" id="ARBA00022989"/>
    </source>
</evidence>
<dbReference type="PRINTS" id="PR02020">
    <property type="entry name" value="AQUAPORIN8"/>
</dbReference>
<reference evidence="12" key="3">
    <citation type="submission" date="2025-09" db="UniProtKB">
        <authorList>
            <consortium name="Ensembl"/>
        </authorList>
    </citation>
    <scope>IDENTIFICATION</scope>
</reference>
<comment type="subcellular location">
    <subcellularLocation>
        <location evidence="1">Basolateral cell membrane</location>
        <topology evidence="1">Multi-pass membrane protein</topology>
    </subcellularLocation>
</comment>
<name>A0A672GYM9_SALFA</name>
<evidence type="ECO:0000256" key="6">
    <source>
        <dbReference type="ARBA" id="ARBA00022737"/>
    </source>
</evidence>
<dbReference type="GO" id="GO:0016323">
    <property type="term" value="C:basolateral plasma membrane"/>
    <property type="evidence" value="ECO:0007669"/>
    <property type="project" value="UniProtKB-SubCell"/>
</dbReference>
<keyword evidence="7 11" id="KW-1133">Transmembrane helix</keyword>
<dbReference type="AlphaFoldDB" id="A0A672GYM9"/>
<keyword evidence="6" id="KW-0677">Repeat</keyword>
<dbReference type="InterPro" id="IPR034294">
    <property type="entry name" value="Aquaporin_transptr"/>
</dbReference>
<proteinExistence type="inferred from homology"/>